<feature type="transmembrane region" description="Helical" evidence="10">
    <location>
        <begin position="332"/>
        <end position="351"/>
    </location>
</feature>
<evidence type="ECO:0000256" key="4">
    <source>
        <dbReference type="ARBA" id="ARBA00022475"/>
    </source>
</evidence>
<comment type="similarity">
    <text evidence="2">Belongs to the major facilitator superfamily. EmrB family.</text>
</comment>
<dbReference type="SUPFAM" id="SSF103473">
    <property type="entry name" value="MFS general substrate transporter"/>
    <property type="match status" value="1"/>
</dbReference>
<dbReference type="PROSITE" id="PS50850">
    <property type="entry name" value="MFS"/>
    <property type="match status" value="1"/>
</dbReference>
<keyword evidence="3" id="KW-0813">Transport</keyword>
<feature type="compositionally biased region" description="Low complexity" evidence="9">
    <location>
        <begin position="512"/>
        <end position="522"/>
    </location>
</feature>
<dbReference type="Proteomes" id="UP000011740">
    <property type="component" value="Unassembled WGS sequence"/>
</dbReference>
<evidence type="ECO:0000256" key="1">
    <source>
        <dbReference type="ARBA" id="ARBA00004651"/>
    </source>
</evidence>
<name>M3C3Z5_STRM1</name>
<evidence type="ECO:0000256" key="5">
    <source>
        <dbReference type="ARBA" id="ARBA00022692"/>
    </source>
</evidence>
<reference evidence="12 13" key="1">
    <citation type="journal article" date="2013" name="Genome Announc.">
        <title>Whole-Genome Shotgun Assembly and Analysis of the Genome of Streptomyces mobaraensis DSM 40847, a Strain for Industrial Production of Microbial Transglutaminase.</title>
        <authorList>
            <person name="Yang H."/>
            <person name="He T."/>
            <person name="Wu W."/>
            <person name="Zhu W."/>
            <person name="Lu B."/>
            <person name="Sun W."/>
        </authorList>
    </citation>
    <scope>NUCLEOTIDE SEQUENCE [LARGE SCALE GENOMIC DNA]</scope>
    <source>
        <strain evidence="12 13">DSM 40847</strain>
    </source>
</reference>
<organism evidence="12 13">
    <name type="scientific">Streptomyces mobaraensis (strain ATCC 29032 / DSM 40847 / JCM 4168 / NBRC 13819 / NCIMB 11159 / IPCR 16-22)</name>
    <dbReference type="NCBI Taxonomy" id="1223523"/>
    <lineage>
        <taxon>Bacteria</taxon>
        <taxon>Bacillati</taxon>
        <taxon>Actinomycetota</taxon>
        <taxon>Actinomycetes</taxon>
        <taxon>Kitasatosporales</taxon>
        <taxon>Streptomycetaceae</taxon>
        <taxon>Streptomyces</taxon>
    </lineage>
</organism>
<dbReference type="PANTHER" id="PTHR42718">
    <property type="entry name" value="MAJOR FACILITATOR SUPERFAMILY MULTIDRUG TRANSPORTER MFSC"/>
    <property type="match status" value="1"/>
</dbReference>
<feature type="transmembrane region" description="Helical" evidence="10">
    <location>
        <begin position="79"/>
        <end position="98"/>
    </location>
</feature>
<dbReference type="Gene3D" id="1.20.1720.10">
    <property type="entry name" value="Multidrug resistance protein D"/>
    <property type="match status" value="1"/>
</dbReference>
<keyword evidence="8" id="KW-0046">Antibiotic resistance</keyword>
<evidence type="ECO:0000256" key="2">
    <source>
        <dbReference type="ARBA" id="ARBA00008537"/>
    </source>
</evidence>
<dbReference type="GO" id="GO:0046677">
    <property type="term" value="P:response to antibiotic"/>
    <property type="evidence" value="ECO:0007669"/>
    <property type="project" value="UniProtKB-KW"/>
</dbReference>
<feature type="transmembrane region" description="Helical" evidence="10">
    <location>
        <begin position="225"/>
        <end position="248"/>
    </location>
</feature>
<dbReference type="InterPro" id="IPR011701">
    <property type="entry name" value="MFS"/>
</dbReference>
<evidence type="ECO:0000256" key="3">
    <source>
        <dbReference type="ARBA" id="ARBA00022448"/>
    </source>
</evidence>
<evidence type="ECO:0000256" key="6">
    <source>
        <dbReference type="ARBA" id="ARBA00022989"/>
    </source>
</evidence>
<dbReference type="PATRIC" id="fig|1223523.3.peg.4091"/>
<feature type="compositionally biased region" description="Gly residues" evidence="9">
    <location>
        <begin position="493"/>
        <end position="511"/>
    </location>
</feature>
<sequence>MPDDIGRRRRVLVLLICCTSLLLVSLDGSAVNIALPALSTELHASMAGLQWIVDSYLLVLASLLMLAGSTADRIGRRRTFTAGLVVFTTGSLLCGFAPGLGWLVAFRVVQAIGGSMLNPVAMAIITNTFTDRAERARAIGVWGGVLGISMALGPVVGGALVDSVGWRAIFWINVPIGIAAVVLCRRFVPESKAARVRRFDPVGQLLVVVLLASLVYAVITGRERGWASAPIVALFALAAVVLVVLVGYERRRAEPLIEPRYFRSVPFSGASVIGFCGVGALGGFLFVEPLYLQGVRGLSAVDAGLYTLPLAAMMLVAGPVSGRLVAARGPRLPLVVAGTAITLAALGLTRVDADTPTAWLLADHALFGLGFGLMNPPITTTAVTGMPAERAGTAAGMMSTARQVGQASGVAVIGTVVSAHLDGPVRTHFAAASHGGWWIVTACGLVVAVLGAATTGPRARRTAVAAAAALTGEPAPERAGAGPVAGPVAGEAAGAGGGPGSGPAHAAGGGPAQAPESGPAQASGNGPAQASGSGSDQEQERLMKSAISPSDAVPE</sequence>
<comment type="caution">
    <text evidence="12">The sequence shown here is derived from an EMBL/GenBank/DDBJ whole genome shotgun (WGS) entry which is preliminary data.</text>
</comment>
<keyword evidence="4" id="KW-1003">Cell membrane</keyword>
<feature type="transmembrane region" description="Helical" evidence="10">
    <location>
        <begin position="269"/>
        <end position="291"/>
    </location>
</feature>
<feature type="compositionally biased region" description="Low complexity" evidence="9">
    <location>
        <begin position="474"/>
        <end position="492"/>
    </location>
</feature>
<feature type="transmembrane region" description="Helical" evidence="10">
    <location>
        <begin position="168"/>
        <end position="188"/>
    </location>
</feature>
<keyword evidence="5 10" id="KW-0812">Transmembrane</keyword>
<evidence type="ECO:0000259" key="11">
    <source>
        <dbReference type="PROSITE" id="PS50850"/>
    </source>
</evidence>
<comment type="subcellular location">
    <subcellularLocation>
        <location evidence="1">Cell membrane</location>
        <topology evidence="1">Multi-pass membrane protein</topology>
    </subcellularLocation>
</comment>
<keyword evidence="7 10" id="KW-0472">Membrane</keyword>
<protein>
    <submittedName>
        <fullName evidence="12">Efflux membrane protein</fullName>
    </submittedName>
</protein>
<dbReference type="GO" id="GO:0022857">
    <property type="term" value="F:transmembrane transporter activity"/>
    <property type="evidence" value="ECO:0007669"/>
    <property type="project" value="InterPro"/>
</dbReference>
<feature type="transmembrane region" description="Helical" evidence="10">
    <location>
        <begin position="138"/>
        <end position="156"/>
    </location>
</feature>
<dbReference type="AlphaFoldDB" id="M3C3Z5"/>
<feature type="transmembrane region" description="Helical" evidence="10">
    <location>
        <begin position="12"/>
        <end position="35"/>
    </location>
</feature>
<accession>M3C3Z5</accession>
<evidence type="ECO:0000256" key="10">
    <source>
        <dbReference type="SAM" id="Phobius"/>
    </source>
</evidence>
<evidence type="ECO:0000256" key="8">
    <source>
        <dbReference type="ARBA" id="ARBA00023251"/>
    </source>
</evidence>
<evidence type="ECO:0000313" key="12">
    <source>
        <dbReference type="EMBL" id="EME98690.1"/>
    </source>
</evidence>
<evidence type="ECO:0000313" key="13">
    <source>
        <dbReference type="Proteomes" id="UP000011740"/>
    </source>
</evidence>
<dbReference type="NCBIfam" id="TIGR00711">
    <property type="entry name" value="efflux_EmrB"/>
    <property type="match status" value="1"/>
</dbReference>
<feature type="domain" description="Major facilitator superfamily (MFS) profile" evidence="11">
    <location>
        <begin position="13"/>
        <end position="460"/>
    </location>
</feature>
<feature type="region of interest" description="Disordered" evidence="9">
    <location>
        <begin position="474"/>
        <end position="555"/>
    </location>
</feature>
<evidence type="ECO:0000256" key="7">
    <source>
        <dbReference type="ARBA" id="ARBA00023136"/>
    </source>
</evidence>
<dbReference type="GO" id="GO:0005886">
    <property type="term" value="C:plasma membrane"/>
    <property type="evidence" value="ECO:0007669"/>
    <property type="project" value="UniProtKB-SubCell"/>
</dbReference>
<dbReference type="Pfam" id="PF07690">
    <property type="entry name" value="MFS_1"/>
    <property type="match status" value="1"/>
</dbReference>
<keyword evidence="6 10" id="KW-1133">Transmembrane helix</keyword>
<gene>
    <name evidence="12" type="ORF">H340_20083</name>
</gene>
<dbReference type="InterPro" id="IPR036259">
    <property type="entry name" value="MFS_trans_sf"/>
</dbReference>
<proteinExistence type="inferred from homology"/>
<feature type="transmembrane region" description="Helical" evidence="10">
    <location>
        <begin position="104"/>
        <end position="126"/>
    </location>
</feature>
<dbReference type="EMBL" id="AORZ01000069">
    <property type="protein sequence ID" value="EME98690.1"/>
    <property type="molecule type" value="Genomic_DNA"/>
</dbReference>
<dbReference type="CDD" id="cd17321">
    <property type="entry name" value="MFS_MMR_MDR_like"/>
    <property type="match status" value="1"/>
</dbReference>
<dbReference type="eggNOG" id="COG0477">
    <property type="taxonomic scope" value="Bacteria"/>
</dbReference>
<dbReference type="Gene3D" id="1.20.1250.20">
    <property type="entry name" value="MFS general substrate transporter like domains"/>
    <property type="match status" value="1"/>
</dbReference>
<feature type="compositionally biased region" description="Polar residues" evidence="9">
    <location>
        <begin position="523"/>
        <end position="536"/>
    </location>
</feature>
<feature type="transmembrane region" description="Helical" evidence="10">
    <location>
        <begin position="47"/>
        <end position="67"/>
    </location>
</feature>
<dbReference type="InterPro" id="IPR004638">
    <property type="entry name" value="EmrB-like"/>
</dbReference>
<dbReference type="PANTHER" id="PTHR42718:SF9">
    <property type="entry name" value="MAJOR FACILITATOR SUPERFAMILY MULTIDRUG TRANSPORTER MFSC"/>
    <property type="match status" value="1"/>
</dbReference>
<feature type="transmembrane region" description="Helical" evidence="10">
    <location>
        <begin position="200"/>
        <end position="219"/>
    </location>
</feature>
<feature type="transmembrane region" description="Helical" evidence="10">
    <location>
        <begin position="435"/>
        <end position="453"/>
    </location>
</feature>
<dbReference type="RefSeq" id="WP_004948630.1">
    <property type="nucleotide sequence ID" value="NZ_AORZ01000069.1"/>
</dbReference>
<evidence type="ECO:0000256" key="9">
    <source>
        <dbReference type="SAM" id="MobiDB-lite"/>
    </source>
</evidence>
<dbReference type="InterPro" id="IPR020846">
    <property type="entry name" value="MFS_dom"/>
</dbReference>
<feature type="transmembrane region" description="Helical" evidence="10">
    <location>
        <begin position="303"/>
        <end position="320"/>
    </location>
</feature>